<feature type="transmembrane region" description="Helical" evidence="10">
    <location>
        <begin position="130"/>
        <end position="150"/>
    </location>
</feature>
<dbReference type="GO" id="GO:0012505">
    <property type="term" value="C:endomembrane system"/>
    <property type="evidence" value="ECO:0007669"/>
    <property type="project" value="UniProtKB-SubCell"/>
</dbReference>
<dbReference type="RefSeq" id="XP_004027187.1">
    <property type="nucleotide sequence ID" value="XM_004027138.1"/>
</dbReference>
<keyword evidence="11" id="KW-0378">Hydrolase</keyword>
<dbReference type="GO" id="GO:0009678">
    <property type="term" value="F:diphosphate hydrolysis-driven proton transmembrane transporter activity"/>
    <property type="evidence" value="ECO:0007669"/>
    <property type="project" value="UniProtKB-EC"/>
</dbReference>
<evidence type="ECO:0000256" key="6">
    <source>
        <dbReference type="ARBA" id="ARBA00022967"/>
    </source>
</evidence>
<feature type="transmembrane region" description="Helical" evidence="10">
    <location>
        <begin position="346"/>
        <end position="364"/>
    </location>
</feature>
<dbReference type="Proteomes" id="UP000008983">
    <property type="component" value="Unassembled WGS sequence"/>
</dbReference>
<keyword evidence="5" id="KW-0460">Magnesium</keyword>
<feature type="transmembrane region" description="Helical" evidence="10">
    <location>
        <begin position="247"/>
        <end position="270"/>
    </location>
</feature>
<dbReference type="GO" id="GO:0004427">
    <property type="term" value="F:inorganic diphosphate phosphatase activity"/>
    <property type="evidence" value="ECO:0007669"/>
    <property type="project" value="InterPro"/>
</dbReference>
<feature type="transmembrane region" description="Helical" evidence="10">
    <location>
        <begin position="276"/>
        <end position="297"/>
    </location>
</feature>
<dbReference type="GO" id="GO:0016020">
    <property type="term" value="C:membrane"/>
    <property type="evidence" value="ECO:0007669"/>
    <property type="project" value="InterPro"/>
</dbReference>
<dbReference type="eggNOG" id="ENOG502R2B5">
    <property type="taxonomic scope" value="Eukaryota"/>
</dbReference>
<evidence type="ECO:0000256" key="9">
    <source>
        <dbReference type="ARBA" id="ARBA00023136"/>
    </source>
</evidence>
<comment type="subcellular location">
    <subcellularLocation>
        <location evidence="1">Endomembrane system</location>
        <topology evidence="1">Multi-pass membrane protein</topology>
    </subcellularLocation>
</comment>
<keyword evidence="9 10" id="KW-0472">Membrane</keyword>
<dbReference type="EC" id="7.1.3.1" evidence="2"/>
<dbReference type="OMA" id="DIWFIEY"/>
<evidence type="ECO:0000256" key="8">
    <source>
        <dbReference type="ARBA" id="ARBA00023065"/>
    </source>
</evidence>
<keyword evidence="3" id="KW-0813">Transport</keyword>
<keyword evidence="6" id="KW-1278">Translocase</keyword>
<proteinExistence type="predicted"/>
<protein>
    <recommendedName>
        <fullName evidence="2">H(+)-exporting diphosphatase</fullName>
        <ecNumber evidence="2">7.1.3.1</ecNumber>
    </recommendedName>
</protein>
<evidence type="ECO:0000313" key="11">
    <source>
        <dbReference type="EMBL" id="EGR27842.1"/>
    </source>
</evidence>
<feature type="transmembrane region" description="Helical" evidence="10">
    <location>
        <begin position="432"/>
        <end position="451"/>
    </location>
</feature>
<gene>
    <name evidence="11" type="ORF">IMG5_187870</name>
</gene>
<dbReference type="GeneID" id="14903920"/>
<dbReference type="OrthoDB" id="288420at2759"/>
<organism evidence="11 12">
    <name type="scientific">Ichthyophthirius multifiliis</name>
    <name type="common">White spot disease agent</name>
    <name type="synonym">Ich</name>
    <dbReference type="NCBI Taxonomy" id="5932"/>
    <lineage>
        <taxon>Eukaryota</taxon>
        <taxon>Sar</taxon>
        <taxon>Alveolata</taxon>
        <taxon>Ciliophora</taxon>
        <taxon>Intramacronucleata</taxon>
        <taxon>Oligohymenophorea</taxon>
        <taxon>Hymenostomatida</taxon>
        <taxon>Ophryoglenina</taxon>
        <taxon>Ichthyophthirius</taxon>
    </lineage>
</organism>
<dbReference type="PANTHER" id="PTHR31998">
    <property type="entry name" value="K(+)-INSENSITIVE PYROPHOSPHATE-ENERGIZED PROTON PUMP"/>
    <property type="match status" value="1"/>
</dbReference>
<dbReference type="InterPro" id="IPR004131">
    <property type="entry name" value="PPase-energised_H-pump"/>
</dbReference>
<feature type="transmembrane region" description="Helical" evidence="10">
    <location>
        <begin position="204"/>
        <end position="227"/>
    </location>
</feature>
<evidence type="ECO:0000256" key="1">
    <source>
        <dbReference type="ARBA" id="ARBA00004127"/>
    </source>
</evidence>
<feature type="transmembrane region" description="Helical" evidence="10">
    <location>
        <begin position="12"/>
        <end position="32"/>
    </location>
</feature>
<feature type="transmembrane region" description="Helical" evidence="10">
    <location>
        <begin position="370"/>
        <end position="392"/>
    </location>
</feature>
<evidence type="ECO:0000256" key="10">
    <source>
        <dbReference type="SAM" id="Phobius"/>
    </source>
</evidence>
<feature type="transmembrane region" description="Helical" evidence="10">
    <location>
        <begin position="44"/>
        <end position="66"/>
    </location>
</feature>
<evidence type="ECO:0000313" key="12">
    <source>
        <dbReference type="Proteomes" id="UP000008983"/>
    </source>
</evidence>
<evidence type="ECO:0000256" key="4">
    <source>
        <dbReference type="ARBA" id="ARBA00022692"/>
    </source>
</evidence>
<keyword evidence="12" id="KW-1185">Reference proteome</keyword>
<evidence type="ECO:0000256" key="7">
    <source>
        <dbReference type="ARBA" id="ARBA00022989"/>
    </source>
</evidence>
<accession>G0R3W6</accession>
<feature type="transmembrane region" description="Helical" evidence="10">
    <location>
        <begin position="87"/>
        <end position="110"/>
    </location>
</feature>
<dbReference type="EMBL" id="GL984314">
    <property type="protein sequence ID" value="EGR27842.1"/>
    <property type="molecule type" value="Genomic_DNA"/>
</dbReference>
<feature type="transmembrane region" description="Helical" evidence="10">
    <location>
        <begin position="171"/>
        <end position="198"/>
    </location>
</feature>
<evidence type="ECO:0000256" key="2">
    <source>
        <dbReference type="ARBA" id="ARBA00013242"/>
    </source>
</evidence>
<reference evidence="11 12" key="1">
    <citation type="submission" date="2011-07" db="EMBL/GenBank/DDBJ databases">
        <authorList>
            <person name="Coyne R."/>
            <person name="Brami D."/>
            <person name="Johnson J."/>
            <person name="Hostetler J."/>
            <person name="Hannick L."/>
            <person name="Clark T."/>
            <person name="Cassidy-Hanley D."/>
            <person name="Inman J."/>
        </authorList>
    </citation>
    <scope>NUCLEOTIDE SEQUENCE [LARGE SCALE GENOMIC DNA]</scope>
    <source>
        <strain evidence="11 12">G5</strain>
    </source>
</reference>
<keyword evidence="8" id="KW-0406">Ion transport</keyword>
<evidence type="ECO:0000256" key="3">
    <source>
        <dbReference type="ARBA" id="ARBA00022448"/>
    </source>
</evidence>
<sequence length="514" mass="57257">MNLDMANIIFSILDFQTVFTGFVCAYLLVISGCQEINEQYQGTYYMPLFFLALNLIIAGLVSLISLKPLDNEVGIATQIAKSIKIQILICNGISMLFFLFFTIFLMPQQFSIGEKKQHTFSHLDISRADAIWSLITGLFAQGFFLIYAEYMTSHYHKPAQYQANISIFFAFLYFCFVCLIGYLLAGFFGIACCAMGLITGPFCLISINIFAGFTSEAFAMSAVGCVFNEVRNKVYQLAWTTKNYSIFPQIIVAVGILLANLISAGASLIITQEEEVYIWDAYGLFGLLIGGSIIYLIKGTSTLGVKDVAENLKNNYDNAPFQGDDSNLRKVQTLVYSQYNNAIYKASFNIGIGLFNIAFIGLLLGSKALIAFLLGMNLVGIYLAFSSLIIGYSTKNAREYNRNVGELTQGDEVPIQTDIANTAIENVPGTSLVIYLIFFSLVILLGSKHWAQYGFFRKWADVDQNLQFIADSTTGWTAAPLSGLEKTIENMQKSMRNVFDGEQQDNQQDKSFFY</sequence>
<dbReference type="AlphaFoldDB" id="G0R3W6"/>
<dbReference type="InParanoid" id="G0R3W6"/>
<name>G0R3W6_ICHMU</name>
<dbReference type="Pfam" id="PF03030">
    <property type="entry name" value="H_PPase"/>
    <property type="match status" value="1"/>
</dbReference>
<keyword evidence="7 10" id="KW-1133">Transmembrane helix</keyword>
<keyword evidence="4 10" id="KW-0812">Transmembrane</keyword>
<evidence type="ECO:0000256" key="5">
    <source>
        <dbReference type="ARBA" id="ARBA00022842"/>
    </source>
</evidence>